<evidence type="ECO:0000313" key="4">
    <source>
        <dbReference type="EMBL" id="KAK3869580.1"/>
    </source>
</evidence>
<dbReference type="SUPFAM" id="SSF49265">
    <property type="entry name" value="Fibronectin type III"/>
    <property type="match status" value="1"/>
</dbReference>
<feature type="compositionally biased region" description="Polar residues" evidence="1">
    <location>
        <begin position="339"/>
        <end position="361"/>
    </location>
</feature>
<evidence type="ECO:0000313" key="5">
    <source>
        <dbReference type="Proteomes" id="UP001286313"/>
    </source>
</evidence>
<keyword evidence="2" id="KW-1133">Transmembrane helix</keyword>
<organism evidence="4 5">
    <name type="scientific">Petrolisthes cinctipes</name>
    <name type="common">Flat porcelain crab</name>
    <dbReference type="NCBI Taxonomy" id="88211"/>
    <lineage>
        <taxon>Eukaryota</taxon>
        <taxon>Metazoa</taxon>
        <taxon>Ecdysozoa</taxon>
        <taxon>Arthropoda</taxon>
        <taxon>Crustacea</taxon>
        <taxon>Multicrustacea</taxon>
        <taxon>Malacostraca</taxon>
        <taxon>Eumalacostraca</taxon>
        <taxon>Eucarida</taxon>
        <taxon>Decapoda</taxon>
        <taxon>Pleocyemata</taxon>
        <taxon>Anomura</taxon>
        <taxon>Galatheoidea</taxon>
        <taxon>Porcellanidae</taxon>
        <taxon>Petrolisthes</taxon>
    </lineage>
</organism>
<feature type="compositionally biased region" description="Low complexity" evidence="1">
    <location>
        <begin position="1435"/>
        <end position="1445"/>
    </location>
</feature>
<proteinExistence type="predicted"/>
<keyword evidence="2" id="KW-0472">Membrane</keyword>
<feature type="region of interest" description="Disordered" evidence="1">
    <location>
        <begin position="1353"/>
        <end position="1377"/>
    </location>
</feature>
<dbReference type="InterPro" id="IPR013642">
    <property type="entry name" value="CLCA_N"/>
</dbReference>
<keyword evidence="5" id="KW-1185">Reference proteome</keyword>
<gene>
    <name evidence="4" type="ORF">Pcinc_025133</name>
</gene>
<feature type="compositionally biased region" description="Polar residues" evidence="1">
    <location>
        <begin position="273"/>
        <end position="295"/>
    </location>
</feature>
<dbReference type="InterPro" id="IPR013783">
    <property type="entry name" value="Ig-like_fold"/>
</dbReference>
<dbReference type="Proteomes" id="UP001286313">
    <property type="component" value="Unassembled WGS sequence"/>
</dbReference>
<dbReference type="EMBL" id="JAWQEG010002818">
    <property type="protein sequence ID" value="KAK3869580.1"/>
    <property type="molecule type" value="Genomic_DNA"/>
</dbReference>
<feature type="compositionally biased region" description="Low complexity" evidence="1">
    <location>
        <begin position="373"/>
        <end position="384"/>
    </location>
</feature>
<feature type="region of interest" description="Disordered" evidence="1">
    <location>
        <begin position="373"/>
        <end position="407"/>
    </location>
</feature>
<sequence length="1574" mass="168636">MFNEGLVLRRIAALDSFSRGLWLSTDGKVYLGEVKVVVPSQVLERCSASLTTTTHQATWHRWADADLTVSPGISAAEWSLMSPEGSLGVSVDQPQGCGQPGDHITLDAHLLQELDQNDLHTLGRSLVSGWARYRWGVFEERGYKGHPRHPPAHLQDDTLLPTSCSNAPTKGHWTSKKGSGKCGDDPEHDTEDCIWVPDSSAQVNTSLLYRTNLPQISKFCDATNHDPDSPTPHNLLCEARSVWEVMRQHSDFASTHHKHVHNQYTYPKHGANPNDSFSSLANPPHHSLNSTSNPGTPSHSESPSHSLTSSPSLSSTSPSHPQYSLTSHYSPDSDHTHPFPTSINESLPHQANQDGASQTHPLLHSNHNIARTSSIGSVSRGSSIHTENPSSAENITEEHNTSNVYSGERISASEVTYIGDGLFSDETKRKDEDLVLPQNRPEPSIPHKPSSPGVKDPKTAVKGRKKRMTSSIERSAETARPPQTPSLVMAHIATPSSVPLAFSDTLEATNMTAVDITNGSTTFMEDITTSHRYLGDESSEMEVNGFEFDFLTTKTPESAKHNHHQPPPLDMVLVASPPNAVILALDLSDAAIAQVNLEEVRGGVLRWLWGLGVEMRVGVLAAYHNASYPLTLGPPLPPAPTTAARLEDEVALLPSQAEVQAGVYGGHYCLECVLDEAAKMLENGGVKAGSGVLLVTACSPTVTPAHLTHPALSSLAAIHTLALCPTTSPLFDQLAIGTGQAWVLPGTPQPSPPAADRAGQVGEQWAGKVFTAATQTTFGTPTQSSLVLVGQWLQKAGIGQVESSGPYSIVSGFVTLPSAPHLSLLIITTLHHAKVVELRDPSGTEVDLVRDTNQRFWAVIGAGSGGLYSYTTKFLTTSIHFPLSINLEVYERRDEVQPGILVTLNTNSASHVPLEPGSPPLVVWARVTQGGRPVVGAKVTLIVTHLSHDGPTHMTVELLDNGNAEPDVRAQDGVYTRYVTWLPGEGRYALTAIATDHQGAASVLTPRRRDGRMVPVSAGQFEESSASLALTVARVTSADLVPPSRVTDLAVTHVHNTTVNLTWSAPGGDLDQGSAWRYELKMYTERGTLSEERFNTSTIAVYCIAHDLRAPTQTPAPYGTPQHCLTELPFTNLRWYFAIRAVDVANNTGRISNIVSAFVPDPPTPPPSLATAGGDSLSSVQTVIMSTISSPQHPGDYNRDTQTPPTVRGASYDWRVWVAVGVAVGGILVAGVVVLLCVCCCRRGLNQGHGSSRVEKEPDRPVYKIYVNNAYIQEDDGEIKVVSNGKLVDEKEPSQVQEWVNSLSKFGSNDLYSDGNDPNAGAGTTTDAPLVECRPRSSVKYATSPVRFGVLTNGSIMRENCPSASSTSSSKPSEDQSGEDLIMKYRDLSETTSNSTTDGGASAASTATTDTTAPPPPPPPLPDIATRAGPQSVHPNNINNITNNDPLPPPPPPSQLIAPQPLGIPGPTVVSIHSGLTLNNTGYSSDEEGGFRPRTGMGRGPGPRKYLPTQFSSFRYLPPPPEYRSGIGGSGSDGGGCPLNYPTCHTISRATAATTTLPHGTVRSVKKRRHISFV</sequence>
<accession>A0AAE1F8M8</accession>
<feature type="region of interest" description="Disordered" evidence="1">
    <location>
        <begin position="1390"/>
        <end position="1463"/>
    </location>
</feature>
<feature type="compositionally biased region" description="Polar residues" evidence="1">
    <location>
        <begin position="385"/>
        <end position="394"/>
    </location>
</feature>
<evidence type="ECO:0000259" key="3">
    <source>
        <dbReference type="Pfam" id="PF08434"/>
    </source>
</evidence>
<reference evidence="4" key="1">
    <citation type="submission" date="2023-10" db="EMBL/GenBank/DDBJ databases">
        <title>Genome assemblies of two species of porcelain crab, Petrolisthes cinctipes and Petrolisthes manimaculis (Anomura: Porcellanidae).</title>
        <authorList>
            <person name="Angst P."/>
        </authorList>
    </citation>
    <scope>NUCLEOTIDE SEQUENCE</scope>
    <source>
        <strain evidence="4">PB745_01</strain>
        <tissue evidence="4">Gill</tissue>
    </source>
</reference>
<protein>
    <recommendedName>
        <fullName evidence="3">Calcium-activated chloride channel N-terminal domain-containing protein</fullName>
    </recommendedName>
</protein>
<feature type="transmembrane region" description="Helical" evidence="2">
    <location>
        <begin position="1214"/>
        <end position="1241"/>
    </location>
</feature>
<feature type="domain" description="Calcium-activated chloride channel N-terminal" evidence="3">
    <location>
        <begin position="19"/>
        <end position="256"/>
    </location>
</feature>
<name>A0AAE1F8M8_PETCI</name>
<feature type="region of interest" description="Disordered" evidence="1">
    <location>
        <begin position="1479"/>
        <end position="1505"/>
    </location>
</feature>
<feature type="region of interest" description="Disordered" evidence="1">
    <location>
        <begin position="254"/>
        <end position="361"/>
    </location>
</feature>
<feature type="region of interest" description="Disordered" evidence="1">
    <location>
        <begin position="1310"/>
        <end position="1329"/>
    </location>
</feature>
<comment type="caution">
    <text evidence="4">The sequence shown here is derived from an EMBL/GenBank/DDBJ whole genome shotgun (WGS) entry which is preliminary data.</text>
</comment>
<dbReference type="Pfam" id="PF08434">
    <property type="entry name" value="CLCA"/>
    <property type="match status" value="1"/>
</dbReference>
<feature type="compositionally biased region" description="Low complexity" evidence="1">
    <location>
        <begin position="1391"/>
        <end position="1412"/>
    </location>
</feature>
<evidence type="ECO:0000256" key="1">
    <source>
        <dbReference type="SAM" id="MobiDB-lite"/>
    </source>
</evidence>
<evidence type="ECO:0000256" key="2">
    <source>
        <dbReference type="SAM" id="Phobius"/>
    </source>
</evidence>
<feature type="region of interest" description="Disordered" evidence="1">
    <location>
        <begin position="434"/>
        <end position="485"/>
    </location>
</feature>
<dbReference type="Gene3D" id="2.60.40.10">
    <property type="entry name" value="Immunoglobulins"/>
    <property type="match status" value="1"/>
</dbReference>
<keyword evidence="2" id="KW-0812">Transmembrane</keyword>
<feature type="compositionally biased region" description="Low complexity" evidence="1">
    <location>
        <begin position="296"/>
        <end position="321"/>
    </location>
</feature>
<dbReference type="InterPro" id="IPR036116">
    <property type="entry name" value="FN3_sf"/>
</dbReference>
<feature type="compositionally biased region" description="Pro residues" evidence="1">
    <location>
        <begin position="1413"/>
        <end position="1422"/>
    </location>
</feature>